<sequence>MVYEDKIETLFDNSDKNIPATCIRCDVPANELASFMGPELGIASFIAVRHPHHNQRVEMLCMLADIYFPSKDNAA</sequence>
<proteinExistence type="predicted"/>
<reference evidence="1 2" key="1">
    <citation type="submission" date="2015-12" db="EMBL/GenBank/DDBJ databases">
        <title>Intraspecies pangenome expansion in the marine bacterium Alteromonas.</title>
        <authorList>
            <person name="Lopez-Perez M."/>
            <person name="Rodriguez-Valera F."/>
        </authorList>
    </citation>
    <scope>NUCLEOTIDE SEQUENCE [LARGE SCALE GENOMIC DNA]</scope>
    <source>
        <strain evidence="1 2">LMG 21861</strain>
    </source>
</reference>
<accession>A0ABM5YG91</accession>
<evidence type="ECO:0000313" key="1">
    <source>
        <dbReference type="EMBL" id="AMJ73490.1"/>
    </source>
</evidence>
<protein>
    <recommendedName>
        <fullName evidence="3">Transcriptional regulator</fullName>
    </recommendedName>
</protein>
<dbReference type="EMBL" id="CP013926">
    <property type="protein sequence ID" value="AMJ73490.1"/>
    <property type="molecule type" value="Genomic_DNA"/>
</dbReference>
<keyword evidence="2" id="KW-1185">Reference proteome</keyword>
<name>A0ABM5YG91_9ALTE</name>
<dbReference type="Proteomes" id="UP000056750">
    <property type="component" value="Chromosome"/>
</dbReference>
<gene>
    <name evidence="1" type="ORF">AVL57_05570</name>
</gene>
<evidence type="ECO:0008006" key="3">
    <source>
        <dbReference type="Google" id="ProtNLM"/>
    </source>
</evidence>
<dbReference type="RefSeq" id="WP_057793579.1">
    <property type="nucleotide sequence ID" value="NZ_CP013926.1"/>
</dbReference>
<evidence type="ECO:0000313" key="2">
    <source>
        <dbReference type="Proteomes" id="UP000056750"/>
    </source>
</evidence>
<organism evidence="1 2">
    <name type="scientific">Alteromonas stellipolaris</name>
    <dbReference type="NCBI Taxonomy" id="233316"/>
    <lineage>
        <taxon>Bacteria</taxon>
        <taxon>Pseudomonadati</taxon>
        <taxon>Pseudomonadota</taxon>
        <taxon>Gammaproteobacteria</taxon>
        <taxon>Alteromonadales</taxon>
        <taxon>Alteromonadaceae</taxon>
        <taxon>Alteromonas/Salinimonas group</taxon>
        <taxon>Alteromonas</taxon>
    </lineage>
</organism>